<sequence>METKDHYSLSRFMTRRMKLNLPKKLAFMMGNVFPDLNPLSYLKGANAADLDGHTYQARRNLMSRTYSSGFKDTVSGWFHAGEMMHYIADSFTRPHNKEFKFSFPQHVIYERRLHSVFHKQLCPEQIRRLTRSHAKIRRFDPWLETLHQRYLQYSSSPEDDCRYILHCALTVCSGLTEKCTIQNLQPVKKLIPD</sequence>
<gene>
    <name evidence="2" type="ORF">AR1Y2_0533</name>
</gene>
<dbReference type="Proteomes" id="UP000298653">
    <property type="component" value="Chromosome"/>
</dbReference>
<evidence type="ECO:0000259" key="1">
    <source>
        <dbReference type="Pfam" id="PF00882"/>
    </source>
</evidence>
<keyword evidence="3" id="KW-1185">Reference proteome</keyword>
<dbReference type="Pfam" id="PF00882">
    <property type="entry name" value="Zn_dep_PLPC"/>
    <property type="match status" value="1"/>
</dbReference>
<accession>A0A4P8IBW6</accession>
<evidence type="ECO:0000313" key="2">
    <source>
        <dbReference type="EMBL" id="QCP33987.1"/>
    </source>
</evidence>
<dbReference type="RefSeq" id="WP_137327583.1">
    <property type="nucleotide sequence ID" value="NZ_CP040058.1"/>
</dbReference>
<dbReference type="AlphaFoldDB" id="A0A4P8IBW6"/>
<proteinExistence type="predicted"/>
<organism evidence="2 3">
    <name type="scientific">Anaerostipes rhamnosivorans</name>
    <dbReference type="NCBI Taxonomy" id="1229621"/>
    <lineage>
        <taxon>Bacteria</taxon>
        <taxon>Bacillati</taxon>
        <taxon>Bacillota</taxon>
        <taxon>Clostridia</taxon>
        <taxon>Lachnospirales</taxon>
        <taxon>Lachnospiraceae</taxon>
        <taxon>Anaerostipes</taxon>
    </lineage>
</organism>
<dbReference type="EMBL" id="CP040058">
    <property type="protein sequence ID" value="QCP33987.1"/>
    <property type="molecule type" value="Genomic_DNA"/>
</dbReference>
<feature type="domain" description="Phospholipase C/D" evidence="1">
    <location>
        <begin position="23"/>
        <end position="152"/>
    </location>
</feature>
<reference evidence="2 3" key="1">
    <citation type="submission" date="2019-05" db="EMBL/GenBank/DDBJ databases">
        <title>Complete genome sequencing of Anaerostipes rhamnosivorans.</title>
        <authorList>
            <person name="Bui T.P.N."/>
            <person name="de Vos W.M."/>
        </authorList>
    </citation>
    <scope>NUCLEOTIDE SEQUENCE [LARGE SCALE GENOMIC DNA]</scope>
    <source>
        <strain evidence="2 3">1y2</strain>
    </source>
</reference>
<name>A0A4P8IBW6_9FIRM</name>
<protein>
    <recommendedName>
        <fullName evidence="1">Phospholipase C/D domain-containing protein</fullName>
    </recommendedName>
</protein>
<dbReference type="InterPro" id="IPR029002">
    <property type="entry name" value="PLPC/GPLD1"/>
</dbReference>
<dbReference type="OrthoDB" id="2878022at2"/>
<dbReference type="KEGG" id="arf:AR1Y2_0533"/>
<evidence type="ECO:0000313" key="3">
    <source>
        <dbReference type="Proteomes" id="UP000298653"/>
    </source>
</evidence>